<proteinExistence type="inferred from homology"/>
<dbReference type="InterPro" id="IPR037069">
    <property type="entry name" value="AcylCoA_DH/ox_N_sf"/>
</dbReference>
<feature type="domain" description="Acyl-CoA dehydrogenase/oxidase C-terminal" evidence="6">
    <location>
        <begin position="216"/>
        <end position="334"/>
    </location>
</feature>
<evidence type="ECO:0000256" key="1">
    <source>
        <dbReference type="ARBA" id="ARBA00001974"/>
    </source>
</evidence>
<organism evidence="8 9">
    <name type="scientific">Pseudomonas jinjuensis</name>
    <dbReference type="NCBI Taxonomy" id="198616"/>
    <lineage>
        <taxon>Bacteria</taxon>
        <taxon>Pseudomonadati</taxon>
        <taxon>Pseudomonadota</taxon>
        <taxon>Gammaproteobacteria</taxon>
        <taxon>Pseudomonadales</taxon>
        <taxon>Pseudomonadaceae</taxon>
        <taxon>Pseudomonas</taxon>
    </lineage>
</organism>
<dbReference type="Gene3D" id="1.20.140.10">
    <property type="entry name" value="Butyryl-CoA Dehydrogenase, subunit A, domain 3"/>
    <property type="match status" value="1"/>
</dbReference>
<keyword evidence="4" id="KW-0274">FAD</keyword>
<evidence type="ECO:0000259" key="6">
    <source>
        <dbReference type="Pfam" id="PF00441"/>
    </source>
</evidence>
<protein>
    <submittedName>
        <fullName evidence="8">Acyl-CoA dehydrogenase</fullName>
    </submittedName>
</protein>
<gene>
    <name evidence="8" type="ORF">SAMN05216193_1267</name>
</gene>
<dbReference type="SUPFAM" id="SSF47203">
    <property type="entry name" value="Acyl-CoA dehydrogenase C-terminal domain-like"/>
    <property type="match status" value="1"/>
</dbReference>
<dbReference type="PANTHER" id="PTHR43884">
    <property type="entry name" value="ACYL-COA DEHYDROGENASE"/>
    <property type="match status" value="1"/>
</dbReference>
<reference evidence="9" key="1">
    <citation type="submission" date="2016-10" db="EMBL/GenBank/DDBJ databases">
        <authorList>
            <person name="Varghese N."/>
            <person name="Submissions S."/>
        </authorList>
    </citation>
    <scope>NUCLEOTIDE SEQUENCE [LARGE SCALE GENOMIC DNA]</scope>
    <source>
        <strain evidence="9">JCM 21621</strain>
    </source>
</reference>
<evidence type="ECO:0000259" key="7">
    <source>
        <dbReference type="Pfam" id="PF02771"/>
    </source>
</evidence>
<evidence type="ECO:0000256" key="5">
    <source>
        <dbReference type="ARBA" id="ARBA00023002"/>
    </source>
</evidence>
<feature type="domain" description="Acyl-CoA dehydrogenase/oxidase N-terminal" evidence="7">
    <location>
        <begin position="17"/>
        <end position="109"/>
    </location>
</feature>
<keyword evidence="9" id="KW-1185">Reference proteome</keyword>
<evidence type="ECO:0000256" key="2">
    <source>
        <dbReference type="ARBA" id="ARBA00009347"/>
    </source>
</evidence>
<dbReference type="GO" id="GO:0003995">
    <property type="term" value="F:acyl-CoA dehydrogenase activity"/>
    <property type="evidence" value="ECO:0007669"/>
    <property type="project" value="TreeGrafter"/>
</dbReference>
<evidence type="ECO:0000313" key="9">
    <source>
        <dbReference type="Proteomes" id="UP000242957"/>
    </source>
</evidence>
<dbReference type="OrthoDB" id="2450120at2"/>
<dbReference type="Pfam" id="PF00441">
    <property type="entry name" value="Acyl-CoA_dh_1"/>
    <property type="match status" value="1"/>
</dbReference>
<dbReference type="PANTHER" id="PTHR43884:SF20">
    <property type="entry name" value="ACYL-COA DEHYDROGENASE FADE28"/>
    <property type="match status" value="1"/>
</dbReference>
<evidence type="ECO:0000256" key="3">
    <source>
        <dbReference type="ARBA" id="ARBA00022630"/>
    </source>
</evidence>
<dbReference type="STRING" id="198616.SAMN05216193_1267"/>
<keyword evidence="5" id="KW-0560">Oxidoreductase</keyword>
<dbReference type="InterPro" id="IPR009100">
    <property type="entry name" value="AcylCoA_DH/oxidase_NM_dom_sf"/>
</dbReference>
<dbReference type="GO" id="GO:0050660">
    <property type="term" value="F:flavin adenine dinucleotide binding"/>
    <property type="evidence" value="ECO:0007669"/>
    <property type="project" value="InterPro"/>
</dbReference>
<name>A0A1H0R0X5_9PSED</name>
<dbReference type="Proteomes" id="UP000242957">
    <property type="component" value="Unassembled WGS sequence"/>
</dbReference>
<comment type="similarity">
    <text evidence="2">Belongs to the acyl-CoA dehydrogenase family.</text>
</comment>
<comment type="cofactor">
    <cofactor evidence="1">
        <name>FAD</name>
        <dbReference type="ChEBI" id="CHEBI:57692"/>
    </cofactor>
</comment>
<dbReference type="InterPro" id="IPR013786">
    <property type="entry name" value="AcylCoA_DH/ox_N"/>
</dbReference>
<dbReference type="InterPro" id="IPR036250">
    <property type="entry name" value="AcylCo_DH-like_C"/>
</dbReference>
<dbReference type="Gene3D" id="1.10.540.10">
    <property type="entry name" value="Acyl-CoA dehydrogenase/oxidase, N-terminal domain"/>
    <property type="match status" value="1"/>
</dbReference>
<dbReference type="AlphaFoldDB" id="A0A1H0R0X5"/>
<keyword evidence="3" id="KW-0285">Flavoprotein</keyword>
<dbReference type="SUPFAM" id="SSF56645">
    <property type="entry name" value="Acyl-CoA dehydrogenase NM domain-like"/>
    <property type="match status" value="1"/>
</dbReference>
<evidence type="ECO:0000256" key="4">
    <source>
        <dbReference type="ARBA" id="ARBA00022827"/>
    </source>
</evidence>
<dbReference type="RefSeq" id="WP_084315196.1">
    <property type="nucleotide sequence ID" value="NZ_FNIJ01000026.1"/>
</dbReference>
<accession>A0A1H0R0X5</accession>
<dbReference type="EMBL" id="FNIJ01000026">
    <property type="protein sequence ID" value="SDP23203.1"/>
    <property type="molecule type" value="Genomic_DNA"/>
</dbReference>
<evidence type="ECO:0000313" key="8">
    <source>
        <dbReference type="EMBL" id="SDP23203.1"/>
    </source>
</evidence>
<dbReference type="Pfam" id="PF02771">
    <property type="entry name" value="Acyl-CoA_dh_N"/>
    <property type="match status" value="1"/>
</dbReference>
<dbReference type="InterPro" id="IPR009075">
    <property type="entry name" value="AcylCo_DH/oxidase_C"/>
</dbReference>
<sequence>MSEALDLPVADDSAPSELQTMIADSVERLFAEQVTPTLLASFDAGHAADDLWRMVLDNGLPGALVPEDAGGSGASWLDASPVLRAIGYWQAPLALGETMLASLLLARAGLEVPEGAISLIQAGRLGDLRLSGDGRQLDGRVVSVPWARSSRWAVVADAGRIALVDLRQAAIALEAGSNFAGEERDTLVFSQAAVSARGDLQLADIAEPVWLLGALVRSCMLVGALESSLDKAVQYANERVQFGKPIGKQQALQQYLAQMAGSIGAARMAVQIALRSATEAMGAEAGSRSSLAFDVAVAKVCAGEAASLACSVAHQVHGAIGFTHEHTLHFATRRLWSWRDEFGSDAQWARVLGESAIAAGSAGFWQGITARSL</sequence>